<dbReference type="Pfam" id="PF00528">
    <property type="entry name" value="BPD_transp_1"/>
    <property type="match status" value="1"/>
</dbReference>
<name>A0A9X3ILX0_9HYPH</name>
<evidence type="ECO:0000313" key="11">
    <source>
        <dbReference type="EMBL" id="MCX5569961.1"/>
    </source>
</evidence>
<keyword evidence="7 9" id="KW-1133">Transmembrane helix</keyword>
<evidence type="ECO:0000259" key="10">
    <source>
        <dbReference type="PROSITE" id="PS50928"/>
    </source>
</evidence>
<feature type="transmembrane region" description="Helical" evidence="9">
    <location>
        <begin position="132"/>
        <end position="150"/>
    </location>
</feature>
<evidence type="ECO:0000256" key="6">
    <source>
        <dbReference type="ARBA" id="ARBA00022970"/>
    </source>
</evidence>
<dbReference type="AlphaFoldDB" id="A0A9X3ILX0"/>
<evidence type="ECO:0000256" key="8">
    <source>
        <dbReference type="ARBA" id="ARBA00023136"/>
    </source>
</evidence>
<organism evidence="11 12">
    <name type="scientific">Kaistia nematophila</name>
    <dbReference type="NCBI Taxonomy" id="2994654"/>
    <lineage>
        <taxon>Bacteria</taxon>
        <taxon>Pseudomonadati</taxon>
        <taxon>Pseudomonadota</taxon>
        <taxon>Alphaproteobacteria</taxon>
        <taxon>Hyphomicrobiales</taxon>
        <taxon>Kaistiaceae</taxon>
        <taxon>Kaistia</taxon>
    </lineage>
</organism>
<evidence type="ECO:0000256" key="3">
    <source>
        <dbReference type="ARBA" id="ARBA00022448"/>
    </source>
</evidence>
<keyword evidence="5 9" id="KW-0812">Transmembrane</keyword>
<evidence type="ECO:0000256" key="4">
    <source>
        <dbReference type="ARBA" id="ARBA00022475"/>
    </source>
</evidence>
<dbReference type="NCBIfam" id="TIGR01726">
    <property type="entry name" value="HEQRo_perm_3TM"/>
    <property type="match status" value="1"/>
</dbReference>
<evidence type="ECO:0000256" key="9">
    <source>
        <dbReference type="RuleBase" id="RU363032"/>
    </source>
</evidence>
<dbReference type="RefSeq" id="WP_266338928.1">
    <property type="nucleotide sequence ID" value="NZ_JAPKNK010000004.1"/>
</dbReference>
<comment type="caution">
    <text evidence="11">The sequence shown here is derived from an EMBL/GenBank/DDBJ whole genome shotgun (WGS) entry which is preliminary data.</text>
</comment>
<dbReference type="GO" id="GO:0006865">
    <property type="term" value="P:amino acid transport"/>
    <property type="evidence" value="ECO:0007669"/>
    <property type="project" value="UniProtKB-KW"/>
</dbReference>
<evidence type="ECO:0000256" key="2">
    <source>
        <dbReference type="ARBA" id="ARBA00010072"/>
    </source>
</evidence>
<dbReference type="InterPro" id="IPR043429">
    <property type="entry name" value="ArtM/GltK/GlnP/TcyL/YhdX-like"/>
</dbReference>
<dbReference type="EMBL" id="JAPKNK010000004">
    <property type="protein sequence ID" value="MCX5569961.1"/>
    <property type="molecule type" value="Genomic_DNA"/>
</dbReference>
<evidence type="ECO:0000256" key="7">
    <source>
        <dbReference type="ARBA" id="ARBA00022989"/>
    </source>
</evidence>
<dbReference type="InterPro" id="IPR010065">
    <property type="entry name" value="AA_ABC_transptr_permease_3TM"/>
</dbReference>
<keyword evidence="6" id="KW-0029">Amino-acid transport</keyword>
<feature type="transmembrane region" description="Helical" evidence="9">
    <location>
        <begin position="51"/>
        <end position="72"/>
    </location>
</feature>
<keyword evidence="4" id="KW-1003">Cell membrane</keyword>
<feature type="transmembrane region" description="Helical" evidence="9">
    <location>
        <begin position="182"/>
        <end position="202"/>
    </location>
</feature>
<dbReference type="InterPro" id="IPR035906">
    <property type="entry name" value="MetI-like_sf"/>
</dbReference>
<feature type="transmembrane region" description="Helical" evidence="9">
    <location>
        <begin position="157"/>
        <end position="176"/>
    </location>
</feature>
<dbReference type="PANTHER" id="PTHR30614:SF0">
    <property type="entry name" value="L-CYSTINE TRANSPORT SYSTEM PERMEASE PROTEIN TCYL"/>
    <property type="match status" value="1"/>
</dbReference>
<feature type="transmembrane region" description="Helical" evidence="9">
    <location>
        <begin position="20"/>
        <end position="39"/>
    </location>
</feature>
<dbReference type="CDD" id="cd06261">
    <property type="entry name" value="TM_PBP2"/>
    <property type="match status" value="1"/>
</dbReference>
<dbReference type="Gene3D" id="1.10.3720.10">
    <property type="entry name" value="MetI-like"/>
    <property type="match status" value="1"/>
</dbReference>
<keyword evidence="12" id="KW-1185">Reference proteome</keyword>
<gene>
    <name evidence="11" type="primary">ehuC</name>
    <name evidence="11" type="ORF">OSH07_12210</name>
</gene>
<protein>
    <submittedName>
        <fullName evidence="11">Ectoine/hydroxyectoine ABC transporter permease subunit EhuC</fullName>
    </submittedName>
</protein>
<reference evidence="11" key="1">
    <citation type="submission" date="2022-11" db="EMBL/GenBank/DDBJ databases">
        <title>Biodiversity and phylogenetic relationships of bacteria.</title>
        <authorList>
            <person name="Machado R.A.R."/>
            <person name="Bhat A."/>
            <person name="Loulou A."/>
            <person name="Kallel S."/>
        </authorList>
    </citation>
    <scope>NUCLEOTIDE SEQUENCE</scope>
    <source>
        <strain evidence="11">K-TC2</strain>
    </source>
</reference>
<dbReference type="NCBIfam" id="TIGR03004">
    <property type="entry name" value="ectoine_ehuC"/>
    <property type="match status" value="1"/>
</dbReference>
<dbReference type="InterPro" id="IPR000515">
    <property type="entry name" value="MetI-like"/>
</dbReference>
<evidence type="ECO:0000313" key="12">
    <source>
        <dbReference type="Proteomes" id="UP001144805"/>
    </source>
</evidence>
<dbReference type="PROSITE" id="PS50928">
    <property type="entry name" value="ABC_TM1"/>
    <property type="match status" value="1"/>
</dbReference>
<feature type="domain" description="ABC transmembrane type-1" evidence="10">
    <location>
        <begin position="15"/>
        <end position="203"/>
    </location>
</feature>
<keyword evidence="8 9" id="KW-0472">Membrane</keyword>
<comment type="subcellular location">
    <subcellularLocation>
        <location evidence="1">Cell inner membrane</location>
        <topology evidence="1">Multi-pass membrane protein</topology>
    </subcellularLocation>
    <subcellularLocation>
        <location evidence="9">Cell membrane</location>
        <topology evidence="9">Multi-pass membrane protein</topology>
    </subcellularLocation>
</comment>
<sequence>MQGLLDLLPQLLKGAQMSLLVTLAAAPIALCLAIAAGLARRAPSRLLRWIAVGYVEIFRGTSLVVQLFYFYYVMPLVGISLEPVTTGILVLALNHGAYGSEVVRAGLGSVPKGQHEACLVLGMSAPLAMRRIIFPQAFVAMLPPFGNLLIELLKSTSLLSLITIFDLSFAGNALFQTTGRTIEVYGLVLVLYFVMATGLTLVMRRIEAWFGAGREKEFRA</sequence>
<dbReference type="GO" id="GO:0022857">
    <property type="term" value="F:transmembrane transporter activity"/>
    <property type="evidence" value="ECO:0007669"/>
    <property type="project" value="InterPro"/>
</dbReference>
<keyword evidence="3 9" id="KW-0813">Transport</keyword>
<evidence type="ECO:0000256" key="1">
    <source>
        <dbReference type="ARBA" id="ARBA00004429"/>
    </source>
</evidence>
<evidence type="ECO:0000256" key="5">
    <source>
        <dbReference type="ARBA" id="ARBA00022692"/>
    </source>
</evidence>
<dbReference type="Proteomes" id="UP001144805">
    <property type="component" value="Unassembled WGS sequence"/>
</dbReference>
<dbReference type="GO" id="GO:0043190">
    <property type="term" value="C:ATP-binding cassette (ABC) transporter complex"/>
    <property type="evidence" value="ECO:0007669"/>
    <property type="project" value="InterPro"/>
</dbReference>
<comment type="similarity">
    <text evidence="2">Belongs to the binding-protein-dependent transport system permease family. HisMQ subfamily.</text>
</comment>
<dbReference type="SUPFAM" id="SSF161098">
    <property type="entry name" value="MetI-like"/>
    <property type="match status" value="1"/>
</dbReference>
<dbReference type="PANTHER" id="PTHR30614">
    <property type="entry name" value="MEMBRANE COMPONENT OF AMINO ACID ABC TRANSPORTER"/>
    <property type="match status" value="1"/>
</dbReference>
<proteinExistence type="inferred from homology"/>
<accession>A0A9X3ILX0</accession>
<dbReference type="InterPro" id="IPR014342">
    <property type="entry name" value="Ectoine_EhuC"/>
</dbReference>